<dbReference type="GO" id="GO:0004852">
    <property type="term" value="F:uroporphyrinogen-III synthase activity"/>
    <property type="evidence" value="ECO:0007669"/>
    <property type="project" value="InterPro"/>
</dbReference>
<sequence>MHDKRPVVVLLREARVGRDPYIEAFGRVEGCVVACVPVLEAELVNAEQLDQRVARPDSHAGMVLTSKRAVQAVAESLARCGGADQDSPIHKAWKDRVWMAVGEATAQEIVKLGFEAQASESGTGEALAHAITARFGVANNATVTPAPGVGLSSTPAPIRNLPLLFPCGEKRHDAIPKALAAAGIPLSEIVVYQTSGNQDLFQTGLRATLDQRIDQADGVWFVFFSPSGVDTALSSSLSLVQSLGVLHLLRFAAIGPTTASHLARQLQTFPDPSHPGACFAVSATAPAPNADSLLVAMSQWRPVS</sequence>
<dbReference type="GO" id="GO:0006782">
    <property type="term" value="P:protoporphyrinogen IX biosynthetic process"/>
    <property type="evidence" value="ECO:0007669"/>
    <property type="project" value="UniProtKB-UniPathway"/>
</dbReference>
<dbReference type="AlphaFoldDB" id="A0A0D2U5W5"/>
<name>A0A0D2U5W5_CAPO3</name>
<dbReference type="GO" id="GO:0005829">
    <property type="term" value="C:cytosol"/>
    <property type="evidence" value="ECO:0007669"/>
    <property type="project" value="TreeGrafter"/>
</dbReference>
<protein>
    <recommendedName>
        <fullName evidence="1">Tetrapyrrole biosynthesis uroporphyrinogen III synthase domain-containing protein</fullName>
    </recommendedName>
</protein>
<dbReference type="Gene3D" id="3.40.50.10090">
    <property type="match status" value="2"/>
</dbReference>
<evidence type="ECO:0000313" key="2">
    <source>
        <dbReference type="EMBL" id="KJE90516.1"/>
    </source>
</evidence>
<dbReference type="GO" id="GO:0006780">
    <property type="term" value="P:uroporphyrinogen III biosynthetic process"/>
    <property type="evidence" value="ECO:0007669"/>
    <property type="project" value="InterPro"/>
</dbReference>
<dbReference type="Pfam" id="PF02602">
    <property type="entry name" value="HEM4"/>
    <property type="match status" value="1"/>
</dbReference>
<dbReference type="FunCoup" id="A0A0D2U5W5">
    <property type="interactions" value="221"/>
</dbReference>
<dbReference type="Proteomes" id="UP000008743">
    <property type="component" value="Unassembled WGS sequence"/>
</dbReference>
<dbReference type="PANTHER" id="PTHR12390">
    <property type="entry name" value="UROPORPHYRINOGEN III SYNTHASE"/>
    <property type="match status" value="1"/>
</dbReference>
<evidence type="ECO:0000313" key="3">
    <source>
        <dbReference type="Proteomes" id="UP000008743"/>
    </source>
</evidence>
<proteinExistence type="predicted"/>
<evidence type="ECO:0000259" key="1">
    <source>
        <dbReference type="Pfam" id="PF02602"/>
    </source>
</evidence>
<dbReference type="InterPro" id="IPR039793">
    <property type="entry name" value="UROS/Hem4"/>
</dbReference>
<gene>
    <name evidence="2" type="ORF">CAOG_001826</name>
</gene>
<dbReference type="eggNOG" id="KOG4132">
    <property type="taxonomic scope" value="Eukaryota"/>
</dbReference>
<accession>A0A0D2U5W5</accession>
<dbReference type="RefSeq" id="XP_004364694.1">
    <property type="nucleotide sequence ID" value="XM_004364637.2"/>
</dbReference>
<feature type="domain" description="Tetrapyrrole biosynthesis uroporphyrinogen III synthase" evidence="1">
    <location>
        <begin position="27"/>
        <end position="263"/>
    </location>
</feature>
<dbReference type="PANTHER" id="PTHR12390:SF0">
    <property type="entry name" value="UROPORPHYRINOGEN-III SYNTHASE"/>
    <property type="match status" value="1"/>
</dbReference>
<dbReference type="InParanoid" id="A0A0D2U5W5"/>
<dbReference type="OrthoDB" id="5595751at2759"/>
<dbReference type="SUPFAM" id="SSF69618">
    <property type="entry name" value="HemD-like"/>
    <property type="match status" value="1"/>
</dbReference>
<dbReference type="STRING" id="595528.A0A0D2U5W5"/>
<dbReference type="CDD" id="cd06578">
    <property type="entry name" value="HemD"/>
    <property type="match status" value="1"/>
</dbReference>
<dbReference type="UniPathway" id="UPA00251">
    <property type="reaction ID" value="UER00320"/>
</dbReference>
<reference evidence="3" key="1">
    <citation type="submission" date="2011-02" db="EMBL/GenBank/DDBJ databases">
        <title>The Genome Sequence of Capsaspora owczarzaki ATCC 30864.</title>
        <authorList>
            <person name="Russ C."/>
            <person name="Cuomo C."/>
            <person name="Burger G."/>
            <person name="Gray M.W."/>
            <person name="Holland P.W.H."/>
            <person name="King N."/>
            <person name="Lang F.B.F."/>
            <person name="Roger A.J."/>
            <person name="Ruiz-Trillo I."/>
            <person name="Young S.K."/>
            <person name="Zeng Q."/>
            <person name="Gargeya S."/>
            <person name="Alvarado L."/>
            <person name="Berlin A."/>
            <person name="Chapman S.B."/>
            <person name="Chen Z."/>
            <person name="Freedman E."/>
            <person name="Gellesch M."/>
            <person name="Goldberg J."/>
            <person name="Griggs A."/>
            <person name="Gujja S."/>
            <person name="Heilman E."/>
            <person name="Heiman D."/>
            <person name="Howarth C."/>
            <person name="Mehta T."/>
            <person name="Neiman D."/>
            <person name="Pearson M."/>
            <person name="Roberts A."/>
            <person name="Saif S."/>
            <person name="Shea T."/>
            <person name="Shenoy N."/>
            <person name="Sisk P."/>
            <person name="Stolte C."/>
            <person name="Sykes S."/>
            <person name="White J."/>
            <person name="Yandava C."/>
            <person name="Haas B."/>
            <person name="Nusbaum C."/>
            <person name="Birren B."/>
        </authorList>
    </citation>
    <scope>NUCLEOTIDE SEQUENCE</scope>
    <source>
        <strain evidence="3">ATCC 30864</strain>
    </source>
</reference>
<dbReference type="InterPro" id="IPR036108">
    <property type="entry name" value="4pyrrol_syn_uPrphyn_synt_sf"/>
</dbReference>
<dbReference type="PhylomeDB" id="A0A0D2U5W5"/>
<keyword evidence="3" id="KW-1185">Reference proteome</keyword>
<dbReference type="EMBL" id="KE346361">
    <property type="protein sequence ID" value="KJE90516.1"/>
    <property type="molecule type" value="Genomic_DNA"/>
</dbReference>
<organism evidence="2 3">
    <name type="scientific">Capsaspora owczarzaki (strain ATCC 30864)</name>
    <dbReference type="NCBI Taxonomy" id="595528"/>
    <lineage>
        <taxon>Eukaryota</taxon>
        <taxon>Filasterea</taxon>
        <taxon>Capsaspora</taxon>
    </lineage>
</organism>
<dbReference type="InterPro" id="IPR003754">
    <property type="entry name" value="4pyrrol_synth_uPrphyn_synth"/>
</dbReference>